<feature type="transmembrane region" description="Helical" evidence="1">
    <location>
        <begin position="245"/>
        <end position="264"/>
    </location>
</feature>
<feature type="transmembrane region" description="Helical" evidence="1">
    <location>
        <begin position="38"/>
        <end position="59"/>
    </location>
</feature>
<sequence length="371" mass="41526">MLFSVYGPNALYQWLGLFMVLGALIGLNEFARRSKTGGIVMFFGVCGVMTVYCLAVEIGAAMGAEWALNNPTHTDMNSWFHYAKVYAATAGCIGFMMLKYGWGKIGRSHWFKAFPFIIVAINILIAVVSDFESAFRAFGTTWVSTEGVTLYGGWHNVFNGIAGLINIFCMTGWFGIYISKKRQDMLWPDMTWVFIIAYDLWNFCYTYNNLPTHSWYCGVALLFAPTIAGLWWNKGGWIQNRAFTLSIWCMFCQMVPMFANDSVFAADSVNNPNVNLVVSIVALVANVAALAYILYRAKKLGVNPYKQEVFVGTKDFREAMERRASTEYLLETEPKSATPAEIAEMVAYNSLPAEGTPGFVYVAEENVTRQG</sequence>
<organism evidence="2 3">
    <name type="scientific">Granulimonas faecalis</name>
    <dbReference type="NCBI Taxonomy" id="2894155"/>
    <lineage>
        <taxon>Bacteria</taxon>
        <taxon>Bacillati</taxon>
        <taxon>Actinomycetota</taxon>
        <taxon>Coriobacteriia</taxon>
        <taxon>Coriobacteriales</taxon>
        <taxon>Kribbibacteriaceae</taxon>
        <taxon>Granulimonas</taxon>
    </lineage>
</organism>
<dbReference type="Proteomes" id="UP001055025">
    <property type="component" value="Unassembled WGS sequence"/>
</dbReference>
<feature type="transmembrane region" description="Helical" evidence="1">
    <location>
        <begin position="12"/>
        <end position="31"/>
    </location>
</feature>
<dbReference type="RefSeq" id="WP_251164220.1">
    <property type="nucleotide sequence ID" value="NZ_BQKC01000001.1"/>
</dbReference>
<feature type="transmembrane region" description="Helical" evidence="1">
    <location>
        <begin position="79"/>
        <end position="98"/>
    </location>
</feature>
<dbReference type="InterPro" id="IPR043747">
    <property type="entry name" value="DUF5692"/>
</dbReference>
<comment type="caution">
    <text evidence="2">The sequence shown here is derived from an EMBL/GenBank/DDBJ whole genome shotgun (WGS) entry which is preliminary data.</text>
</comment>
<keyword evidence="1" id="KW-0812">Transmembrane</keyword>
<evidence type="ECO:0000256" key="1">
    <source>
        <dbReference type="SAM" id="Phobius"/>
    </source>
</evidence>
<feature type="transmembrane region" description="Helical" evidence="1">
    <location>
        <begin position="110"/>
        <end position="128"/>
    </location>
</feature>
<keyword evidence="1" id="KW-0472">Membrane</keyword>
<accession>A0AAV5AX16</accession>
<evidence type="ECO:0000313" key="2">
    <source>
        <dbReference type="EMBL" id="GJM54472.1"/>
    </source>
</evidence>
<reference evidence="2" key="1">
    <citation type="journal article" date="2022" name="Int. J. Syst. Evol. Microbiol.">
        <title>Granulimonas faecalis gen. nov., sp. nov., and Leptogranulimonas caecicola gen. nov., sp. nov., novel lactate-producing Atopobiaceae bacteria isolated from mouse intestines, and an emended description of the family Atopobiaceae.</title>
        <authorList>
            <person name="Morinaga K."/>
            <person name="Kusada H."/>
            <person name="Sakamoto S."/>
            <person name="Murakami T."/>
            <person name="Toyoda A."/>
            <person name="Mori H."/>
            <person name="Meng X.Y."/>
            <person name="Takashino M."/>
            <person name="Murotomi K."/>
            <person name="Tamaki H."/>
        </authorList>
    </citation>
    <scope>NUCLEOTIDE SEQUENCE</scope>
    <source>
        <strain evidence="2">OPF53</strain>
    </source>
</reference>
<feature type="transmembrane region" description="Helical" evidence="1">
    <location>
        <begin position="276"/>
        <end position="295"/>
    </location>
</feature>
<evidence type="ECO:0000313" key="3">
    <source>
        <dbReference type="Proteomes" id="UP001055025"/>
    </source>
</evidence>
<dbReference type="Pfam" id="PF18948">
    <property type="entry name" value="DUF5692"/>
    <property type="match status" value="1"/>
</dbReference>
<name>A0AAV5AX16_9ACTN</name>
<gene>
    <name evidence="2" type="ORF">ATOP_01270</name>
</gene>
<keyword evidence="3" id="KW-1185">Reference proteome</keyword>
<feature type="transmembrane region" description="Helical" evidence="1">
    <location>
        <begin position="213"/>
        <end position="233"/>
    </location>
</feature>
<dbReference type="EMBL" id="BQKC01000001">
    <property type="protein sequence ID" value="GJM54472.1"/>
    <property type="molecule type" value="Genomic_DNA"/>
</dbReference>
<feature type="transmembrane region" description="Helical" evidence="1">
    <location>
        <begin position="157"/>
        <end position="178"/>
    </location>
</feature>
<dbReference type="AlphaFoldDB" id="A0AAV5AX16"/>
<keyword evidence="1" id="KW-1133">Transmembrane helix</keyword>
<proteinExistence type="predicted"/>
<feature type="transmembrane region" description="Helical" evidence="1">
    <location>
        <begin position="185"/>
        <end position="201"/>
    </location>
</feature>
<protein>
    <submittedName>
        <fullName evidence="2">Uncharacterized protein</fullName>
    </submittedName>
</protein>